<evidence type="ECO:0000313" key="3">
    <source>
        <dbReference type="EMBL" id="KIW64427.1"/>
    </source>
</evidence>
<evidence type="ECO:0000256" key="2">
    <source>
        <dbReference type="SAM" id="MobiDB-lite"/>
    </source>
</evidence>
<sequence>MGGGKAPQQQPLRKRRSQPGCEGKSSVRQLRDPAVVDDDIRRLENQVNQLKAECKILQRARDESVAVASNMIKEIERLEDLLEAQRKSKDKASKSTSP</sequence>
<proteinExistence type="predicted"/>
<reference evidence="3 4" key="1">
    <citation type="submission" date="2015-01" db="EMBL/GenBank/DDBJ databases">
        <title>The Genome Sequence of Capronia semiimmersa CBS27337.</title>
        <authorList>
            <consortium name="The Broad Institute Genomics Platform"/>
            <person name="Cuomo C."/>
            <person name="de Hoog S."/>
            <person name="Gorbushina A."/>
            <person name="Stielow B."/>
            <person name="Teixiera M."/>
            <person name="Abouelleil A."/>
            <person name="Chapman S.B."/>
            <person name="Priest M."/>
            <person name="Young S.K."/>
            <person name="Wortman J."/>
            <person name="Nusbaum C."/>
            <person name="Birren B."/>
        </authorList>
    </citation>
    <scope>NUCLEOTIDE SEQUENCE [LARGE SCALE GENOMIC DNA]</scope>
    <source>
        <strain evidence="3 4">CBS 27337</strain>
    </source>
</reference>
<evidence type="ECO:0000313" key="4">
    <source>
        <dbReference type="Proteomes" id="UP000054266"/>
    </source>
</evidence>
<dbReference type="HOGENOM" id="CLU_2333435_0_0_1"/>
<evidence type="ECO:0000256" key="1">
    <source>
        <dbReference type="SAM" id="Coils"/>
    </source>
</evidence>
<accession>A0A0D2DQC1</accession>
<dbReference type="EMBL" id="KN846961">
    <property type="protein sequence ID" value="KIW64427.1"/>
    <property type="molecule type" value="Genomic_DNA"/>
</dbReference>
<feature type="coiled-coil region" evidence="1">
    <location>
        <begin position="40"/>
        <end position="95"/>
    </location>
</feature>
<protein>
    <submittedName>
        <fullName evidence="3">Uncharacterized protein</fullName>
    </submittedName>
</protein>
<organism evidence="3 4">
    <name type="scientific">Phialophora macrospora</name>
    <dbReference type="NCBI Taxonomy" id="1851006"/>
    <lineage>
        <taxon>Eukaryota</taxon>
        <taxon>Fungi</taxon>
        <taxon>Dikarya</taxon>
        <taxon>Ascomycota</taxon>
        <taxon>Pezizomycotina</taxon>
        <taxon>Eurotiomycetes</taxon>
        <taxon>Chaetothyriomycetidae</taxon>
        <taxon>Chaetothyriales</taxon>
        <taxon>Herpotrichiellaceae</taxon>
        <taxon>Phialophora</taxon>
    </lineage>
</organism>
<name>A0A0D2DQC1_9EURO</name>
<gene>
    <name evidence="3" type="ORF">PV04_09360</name>
</gene>
<dbReference type="AlphaFoldDB" id="A0A0D2DQC1"/>
<dbReference type="Proteomes" id="UP000054266">
    <property type="component" value="Unassembled WGS sequence"/>
</dbReference>
<keyword evidence="4" id="KW-1185">Reference proteome</keyword>
<keyword evidence="1" id="KW-0175">Coiled coil</keyword>
<feature type="region of interest" description="Disordered" evidence="2">
    <location>
        <begin position="1"/>
        <end position="33"/>
    </location>
</feature>